<dbReference type="InterPro" id="IPR009003">
    <property type="entry name" value="Peptidase_S1_PA"/>
</dbReference>
<name>A0A1I8JUY5_9DIPT</name>
<evidence type="ECO:0000256" key="8">
    <source>
        <dbReference type="ARBA" id="ARBA00024195"/>
    </source>
</evidence>
<evidence type="ECO:0000256" key="5">
    <source>
        <dbReference type="ARBA" id="ARBA00022859"/>
    </source>
</evidence>
<dbReference type="Proteomes" id="UP000075902">
    <property type="component" value="Unassembled WGS sequence"/>
</dbReference>
<keyword evidence="2" id="KW-0964">Secreted</keyword>
<evidence type="ECO:0000256" key="1">
    <source>
        <dbReference type="ARBA" id="ARBA00004613"/>
    </source>
</evidence>
<proteinExistence type="inferred from homology"/>
<evidence type="ECO:0000256" key="2">
    <source>
        <dbReference type="ARBA" id="ARBA00022525"/>
    </source>
</evidence>
<comment type="similarity">
    <text evidence="8">Belongs to the peptidase S1 family. CLIP subfamily.</text>
</comment>
<dbReference type="GO" id="GO:0004252">
    <property type="term" value="F:serine-type endopeptidase activity"/>
    <property type="evidence" value="ECO:0007669"/>
    <property type="project" value="InterPro"/>
</dbReference>
<dbReference type="SMART" id="SM00020">
    <property type="entry name" value="Tryp_SPc"/>
    <property type="match status" value="1"/>
</dbReference>
<evidence type="ECO:0000313" key="12">
    <source>
        <dbReference type="Proteomes" id="UP000075902"/>
    </source>
</evidence>
<protein>
    <recommendedName>
        <fullName evidence="10">Peptidase S1 domain-containing protein</fullName>
    </recommendedName>
</protein>
<keyword evidence="3" id="KW-0399">Innate immunity</keyword>
<feature type="chain" id="PRO_5009322159" description="Peptidase S1 domain-containing protein" evidence="9">
    <location>
        <begin position="24"/>
        <end position="266"/>
    </location>
</feature>
<keyword evidence="12" id="KW-1185">Reference proteome</keyword>
<dbReference type="GO" id="GO:0006508">
    <property type="term" value="P:proteolysis"/>
    <property type="evidence" value="ECO:0007669"/>
    <property type="project" value="InterPro"/>
</dbReference>
<evidence type="ECO:0000259" key="10">
    <source>
        <dbReference type="PROSITE" id="PS50240"/>
    </source>
</evidence>
<evidence type="ECO:0000313" key="11">
    <source>
        <dbReference type="EnsemblMetazoa" id="AMEC023153-PA"/>
    </source>
</evidence>
<dbReference type="STRING" id="34690.A0A1I8JUY5"/>
<evidence type="ECO:0000256" key="6">
    <source>
        <dbReference type="ARBA" id="ARBA00023157"/>
    </source>
</evidence>
<dbReference type="InterPro" id="IPR001254">
    <property type="entry name" value="Trypsin_dom"/>
</dbReference>
<dbReference type="SUPFAM" id="SSF50494">
    <property type="entry name" value="Trypsin-like serine proteases"/>
    <property type="match status" value="1"/>
</dbReference>
<organism evidence="11 12">
    <name type="scientific">Anopheles melas</name>
    <dbReference type="NCBI Taxonomy" id="34690"/>
    <lineage>
        <taxon>Eukaryota</taxon>
        <taxon>Metazoa</taxon>
        <taxon>Ecdysozoa</taxon>
        <taxon>Arthropoda</taxon>
        <taxon>Hexapoda</taxon>
        <taxon>Insecta</taxon>
        <taxon>Pterygota</taxon>
        <taxon>Neoptera</taxon>
        <taxon>Endopterygota</taxon>
        <taxon>Diptera</taxon>
        <taxon>Nematocera</taxon>
        <taxon>Culicoidea</taxon>
        <taxon>Culicidae</taxon>
        <taxon>Anophelinae</taxon>
        <taxon>Anopheles</taxon>
    </lineage>
</organism>
<accession>A0A1I8JUY5</accession>
<dbReference type="InterPro" id="IPR043504">
    <property type="entry name" value="Peptidase_S1_PA_chymotrypsin"/>
</dbReference>
<dbReference type="VEuPathDB" id="VectorBase:AMEC023153"/>
<dbReference type="InterPro" id="IPR051487">
    <property type="entry name" value="Ser/Thr_Proteases_Immune/Dev"/>
</dbReference>
<dbReference type="Gene3D" id="2.40.10.10">
    <property type="entry name" value="Trypsin-like serine proteases"/>
    <property type="match status" value="1"/>
</dbReference>
<dbReference type="GO" id="GO:0005576">
    <property type="term" value="C:extracellular region"/>
    <property type="evidence" value="ECO:0007669"/>
    <property type="project" value="UniProtKB-SubCell"/>
</dbReference>
<reference evidence="11" key="2">
    <citation type="submission" date="2020-05" db="UniProtKB">
        <authorList>
            <consortium name="EnsemblMetazoa"/>
        </authorList>
    </citation>
    <scope>IDENTIFICATION</scope>
    <source>
        <strain evidence="11">CM1001059</strain>
    </source>
</reference>
<evidence type="ECO:0000256" key="9">
    <source>
        <dbReference type="SAM" id="SignalP"/>
    </source>
</evidence>
<sequence length="266" mass="29793">MKVSVAVVVYSAIVTTFVGRVVASDVEPLQESTFVIEALSTENRLAFYGYAPFPGQFPYLTFIENNGVVCNGALITPNYIVSVARGCLNRSTIKTAQYGTAILAFNNNMWEQRINFSASAINLHPYEDIALARLDYPATLNKHVQPIRLPKLSDSRSYVDMEGTTVATNRYVRNRVMYNSQCTKEHPYFNATNVDICTDRYIGGAFCSFFLGSPLTIEDENDVILIGLANRISSCDNNYPTGYARISPLRDWIHNNSDYKNEHCTC</sequence>
<dbReference type="PANTHER" id="PTHR24256">
    <property type="entry name" value="TRYPTASE-RELATED"/>
    <property type="match status" value="1"/>
</dbReference>
<dbReference type="Pfam" id="PF00089">
    <property type="entry name" value="Trypsin"/>
    <property type="match status" value="1"/>
</dbReference>
<keyword evidence="5" id="KW-0391">Immunity</keyword>
<dbReference type="AlphaFoldDB" id="A0A1I8JUY5"/>
<dbReference type="PROSITE" id="PS50240">
    <property type="entry name" value="TRYPSIN_DOM"/>
    <property type="match status" value="1"/>
</dbReference>
<dbReference type="GO" id="GO:0045087">
    <property type="term" value="P:innate immune response"/>
    <property type="evidence" value="ECO:0007669"/>
    <property type="project" value="UniProtKB-KW"/>
</dbReference>
<comment type="subcellular location">
    <subcellularLocation>
        <location evidence="1">Secreted</location>
    </subcellularLocation>
</comment>
<keyword evidence="4 9" id="KW-0732">Signal</keyword>
<feature type="domain" description="Peptidase S1" evidence="10">
    <location>
        <begin position="46"/>
        <end position="258"/>
    </location>
</feature>
<evidence type="ECO:0000256" key="4">
    <source>
        <dbReference type="ARBA" id="ARBA00022729"/>
    </source>
</evidence>
<keyword evidence="7" id="KW-0325">Glycoprotein</keyword>
<keyword evidence="6" id="KW-1015">Disulfide bond</keyword>
<evidence type="ECO:0000256" key="7">
    <source>
        <dbReference type="ARBA" id="ARBA00023180"/>
    </source>
</evidence>
<reference evidence="12" key="1">
    <citation type="submission" date="2014-01" db="EMBL/GenBank/DDBJ databases">
        <title>The Genome Sequence of Anopheles melas CM1001059_A (V2).</title>
        <authorList>
            <consortium name="The Broad Institute Genomics Platform"/>
            <person name="Neafsey D.E."/>
            <person name="Besansky N."/>
            <person name="Howell P."/>
            <person name="Walton C."/>
            <person name="Young S.K."/>
            <person name="Zeng Q."/>
            <person name="Gargeya S."/>
            <person name="Fitzgerald M."/>
            <person name="Haas B."/>
            <person name="Abouelleil A."/>
            <person name="Allen A.W."/>
            <person name="Alvarado L."/>
            <person name="Arachchi H.M."/>
            <person name="Berlin A.M."/>
            <person name="Chapman S.B."/>
            <person name="Gainer-Dewar J."/>
            <person name="Goldberg J."/>
            <person name="Griggs A."/>
            <person name="Gujja S."/>
            <person name="Hansen M."/>
            <person name="Howarth C."/>
            <person name="Imamovic A."/>
            <person name="Ireland A."/>
            <person name="Larimer J."/>
            <person name="McCowan C."/>
            <person name="Murphy C."/>
            <person name="Pearson M."/>
            <person name="Poon T.W."/>
            <person name="Priest M."/>
            <person name="Roberts A."/>
            <person name="Saif S."/>
            <person name="Shea T."/>
            <person name="Sisk P."/>
            <person name="Sykes S."/>
            <person name="Wortman J."/>
            <person name="Nusbaum C."/>
            <person name="Birren B."/>
        </authorList>
    </citation>
    <scope>NUCLEOTIDE SEQUENCE [LARGE SCALE GENOMIC DNA]</scope>
    <source>
        <strain evidence="12">CM1001059</strain>
    </source>
</reference>
<evidence type="ECO:0000256" key="3">
    <source>
        <dbReference type="ARBA" id="ARBA00022588"/>
    </source>
</evidence>
<dbReference type="EnsemblMetazoa" id="AMEC023153-RA">
    <property type="protein sequence ID" value="AMEC023153-PA"/>
    <property type="gene ID" value="AMEC023153"/>
</dbReference>
<feature type="signal peptide" evidence="9">
    <location>
        <begin position="1"/>
        <end position="23"/>
    </location>
</feature>